<sequence>MRSAVIDLTLKTFALGTQHGVRDRGRHLRAQYVNEH</sequence>
<dbReference type="AlphaFoldDB" id="Q2SL77"/>
<keyword evidence="2" id="KW-1185">Reference proteome</keyword>
<accession>Q2SL77</accession>
<organism evidence="1 2">
    <name type="scientific">Hahella chejuensis (strain KCTC 2396)</name>
    <dbReference type="NCBI Taxonomy" id="349521"/>
    <lineage>
        <taxon>Bacteria</taxon>
        <taxon>Pseudomonadati</taxon>
        <taxon>Pseudomonadota</taxon>
        <taxon>Gammaproteobacteria</taxon>
        <taxon>Oceanospirillales</taxon>
        <taxon>Hahellaceae</taxon>
        <taxon>Hahella</taxon>
    </lineage>
</organism>
<dbReference type="HOGENOM" id="CLU_3356499_0_0_6"/>
<evidence type="ECO:0000313" key="2">
    <source>
        <dbReference type="Proteomes" id="UP000000238"/>
    </source>
</evidence>
<dbReference type="Proteomes" id="UP000000238">
    <property type="component" value="Chromosome"/>
</dbReference>
<dbReference type="EMBL" id="CP000155">
    <property type="protein sequence ID" value="ABC28597.1"/>
    <property type="molecule type" value="Genomic_DNA"/>
</dbReference>
<protein>
    <submittedName>
        <fullName evidence="1">Uncharacterized protein</fullName>
    </submittedName>
</protein>
<dbReference type="KEGG" id="hch:HCH_01752"/>
<reference evidence="1 2" key="1">
    <citation type="journal article" date="2005" name="Nucleic Acids Res.">
        <title>Genomic blueprint of Hahella chejuensis, a marine microbe producing an algicidal agent.</title>
        <authorList>
            <person name="Jeong H."/>
            <person name="Yim J.H."/>
            <person name="Lee C."/>
            <person name="Choi S.-H."/>
            <person name="Park Y.K."/>
            <person name="Yoon S.H."/>
            <person name="Hur C.-G."/>
            <person name="Kang H.-Y."/>
            <person name="Kim D."/>
            <person name="Lee H.H."/>
            <person name="Park K.H."/>
            <person name="Park S.-H."/>
            <person name="Park H.-S."/>
            <person name="Lee H.K."/>
            <person name="Oh T.K."/>
            <person name="Kim J.F."/>
        </authorList>
    </citation>
    <scope>NUCLEOTIDE SEQUENCE [LARGE SCALE GENOMIC DNA]</scope>
    <source>
        <strain evidence="1 2">KCTC 2396</strain>
    </source>
</reference>
<proteinExistence type="predicted"/>
<gene>
    <name evidence="1" type="ordered locus">HCH_01752</name>
</gene>
<name>Q2SL77_HAHCH</name>
<evidence type="ECO:0000313" key="1">
    <source>
        <dbReference type="EMBL" id="ABC28597.1"/>
    </source>
</evidence>